<reference evidence="1 2" key="1">
    <citation type="journal article" date="2019" name="Int. J. Syst. Evol. Microbiol.">
        <title>The Global Catalogue of Microorganisms (GCM) 10K type strain sequencing project: providing services to taxonomists for standard genome sequencing and annotation.</title>
        <authorList>
            <consortium name="The Broad Institute Genomics Platform"/>
            <consortium name="The Broad Institute Genome Sequencing Center for Infectious Disease"/>
            <person name="Wu L."/>
            <person name="Ma J."/>
        </authorList>
    </citation>
    <scope>NUCLEOTIDE SEQUENCE [LARGE SCALE GENOMIC DNA]</scope>
    <source>
        <strain evidence="1 2">JCM 3367</strain>
    </source>
</reference>
<organism evidence="1 2">
    <name type="scientific">Pilimelia columellifera subsp. columellifera</name>
    <dbReference type="NCBI Taxonomy" id="706583"/>
    <lineage>
        <taxon>Bacteria</taxon>
        <taxon>Bacillati</taxon>
        <taxon>Actinomycetota</taxon>
        <taxon>Actinomycetes</taxon>
        <taxon>Micromonosporales</taxon>
        <taxon>Micromonosporaceae</taxon>
        <taxon>Pilimelia</taxon>
    </lineage>
</organism>
<dbReference type="EMBL" id="BAAARY010000014">
    <property type="protein sequence ID" value="GAA2527748.1"/>
    <property type="molecule type" value="Genomic_DNA"/>
</dbReference>
<evidence type="ECO:0000313" key="1">
    <source>
        <dbReference type="EMBL" id="GAA2527748.1"/>
    </source>
</evidence>
<keyword evidence="2" id="KW-1185">Reference proteome</keyword>
<name>A0ABN3NMQ3_9ACTN</name>
<dbReference type="Proteomes" id="UP001499978">
    <property type="component" value="Unassembled WGS sequence"/>
</dbReference>
<dbReference type="CDD" id="cd00093">
    <property type="entry name" value="HTH_XRE"/>
    <property type="match status" value="1"/>
</dbReference>
<gene>
    <name evidence="1" type="ORF">GCM10010201_28220</name>
</gene>
<dbReference type="SUPFAM" id="SSF102405">
    <property type="entry name" value="MCP/YpsA-like"/>
    <property type="match status" value="1"/>
</dbReference>
<accession>A0ABN3NMQ3</accession>
<sequence length="285" mass="31146">MARRKTFDPSAAPRAFWRRDDVQRVLARREVGNLFSIYLAAFPNCTQTQLALMTEHDRSDISNFIRGARSPRVTDIDVLNRVADGMGMPDESRLLLGLAPANVRMSDVAARTGWYCPEQAASPLRLAVCGSRSPGCNSDIIDESILALSRLLMRRRCEVDHGPVGVGVEVMTFIADRYNPPTLKQVVGIFGHPNVVRNADYVLVVGGGPGTLDEVELALVMDKRLLPFRASGGSAASAYTRLHREPAVRGWLAADIFAQLGDCSTADDYTSLVDHVFTLGATRSD</sequence>
<proteinExistence type="predicted"/>
<dbReference type="InterPro" id="IPR001387">
    <property type="entry name" value="Cro/C1-type_HTH"/>
</dbReference>
<evidence type="ECO:0000313" key="2">
    <source>
        <dbReference type="Proteomes" id="UP001499978"/>
    </source>
</evidence>
<protein>
    <submittedName>
        <fullName evidence="1">Uncharacterized protein</fullName>
    </submittedName>
</protein>
<comment type="caution">
    <text evidence="1">The sequence shown here is derived from an EMBL/GenBank/DDBJ whole genome shotgun (WGS) entry which is preliminary data.</text>
</comment>